<evidence type="ECO:0000313" key="2">
    <source>
        <dbReference type="Proteomes" id="UP000237684"/>
    </source>
</evidence>
<comment type="caution">
    <text evidence="1">The sequence shown here is derived from an EMBL/GenBank/DDBJ whole genome shotgun (WGS) entry which is preliminary data.</text>
</comment>
<dbReference type="InParanoid" id="A0A2S8SQ89"/>
<dbReference type="RefSeq" id="WP_106380841.1">
    <property type="nucleotide sequence ID" value="NZ_NIGF01000017.1"/>
</dbReference>
<dbReference type="AlphaFoldDB" id="A0A2S8SQ89"/>
<protein>
    <submittedName>
        <fullName evidence="1">Uncharacterized protein</fullName>
    </submittedName>
</protein>
<name>A0A2S8SQ89_9BACT</name>
<dbReference type="OrthoDB" id="9128272at2"/>
<sequence length="262" mass="30204">MKSDFEKAEARRKSKQEEAFDVLQFLRANQNLEQSEEPDFVFDFLGVRVGIEHTRLLKDETAKGSPLKARENWQSDVVQAAYELYCSSLHQSLYVIAEFNDRIVFKIQDKPLLSQALCSSVREVEELGYISEQGLYLECWSANRALKNKIPQAISHLWIRKGRGSDELWSISGGGAIGALPAEMIQNCLNRKEKRISNYRERCKELWLLIVVAGNGMSSMFEDRDQSFSEQLYQSSFDKVFLLNKFHNRVHSIQIEPSKTLE</sequence>
<accession>A0A2S8SQ89</accession>
<dbReference type="EMBL" id="NIGF01000017">
    <property type="protein sequence ID" value="PQV62964.1"/>
    <property type="molecule type" value="Genomic_DNA"/>
</dbReference>
<gene>
    <name evidence="1" type="ORF">B1R32_1176</name>
</gene>
<keyword evidence="2" id="KW-1185">Reference proteome</keyword>
<organism evidence="1 2">
    <name type="scientific">Abditibacterium utsteinense</name>
    <dbReference type="NCBI Taxonomy" id="1960156"/>
    <lineage>
        <taxon>Bacteria</taxon>
        <taxon>Pseudomonadati</taxon>
        <taxon>Abditibacteriota</taxon>
        <taxon>Abditibacteriia</taxon>
        <taxon>Abditibacteriales</taxon>
        <taxon>Abditibacteriaceae</taxon>
        <taxon>Abditibacterium</taxon>
    </lineage>
</organism>
<dbReference type="Proteomes" id="UP000237684">
    <property type="component" value="Unassembled WGS sequence"/>
</dbReference>
<evidence type="ECO:0000313" key="1">
    <source>
        <dbReference type="EMBL" id="PQV62964.1"/>
    </source>
</evidence>
<proteinExistence type="predicted"/>
<reference evidence="1 2" key="1">
    <citation type="journal article" date="2018" name="Syst. Appl. Microbiol.">
        <title>Abditibacterium utsteinense sp. nov., the first cultivated member of candidate phylum FBP, isolated from ice-free Antarctic soil samples.</title>
        <authorList>
            <person name="Tahon G."/>
            <person name="Tytgat B."/>
            <person name="Lebbe L."/>
            <person name="Carlier A."/>
            <person name="Willems A."/>
        </authorList>
    </citation>
    <scope>NUCLEOTIDE SEQUENCE [LARGE SCALE GENOMIC DNA]</scope>
    <source>
        <strain evidence="1 2">LMG 29911</strain>
    </source>
</reference>